<keyword evidence="1" id="KW-0732">Signal</keyword>
<accession>T1JJ72</accession>
<dbReference type="EMBL" id="JH431566">
    <property type="status" value="NOT_ANNOTATED_CDS"/>
    <property type="molecule type" value="Genomic_DNA"/>
</dbReference>
<feature type="chain" id="PRO_5004580373" evidence="1">
    <location>
        <begin position="21"/>
        <end position="89"/>
    </location>
</feature>
<feature type="signal peptide" evidence="1">
    <location>
        <begin position="1"/>
        <end position="20"/>
    </location>
</feature>
<reference evidence="2" key="2">
    <citation type="submission" date="2015-02" db="UniProtKB">
        <authorList>
            <consortium name="EnsemblMetazoa"/>
        </authorList>
    </citation>
    <scope>IDENTIFICATION</scope>
</reference>
<proteinExistence type="predicted"/>
<sequence>MVDQWWMILLISAAAVTLNANSYTQPEKDHENKEIRQVDQFTEEEMQDINEYLQTLKPEDLKYMSDEEKFDLLVMLSIVGPDVGDLLKK</sequence>
<name>T1JJ72_STRMM</name>
<evidence type="ECO:0000313" key="3">
    <source>
        <dbReference type="Proteomes" id="UP000014500"/>
    </source>
</evidence>
<protein>
    <submittedName>
        <fullName evidence="2">Uncharacterized protein</fullName>
    </submittedName>
</protein>
<dbReference type="Proteomes" id="UP000014500">
    <property type="component" value="Unassembled WGS sequence"/>
</dbReference>
<dbReference type="AlphaFoldDB" id="T1JJ72"/>
<keyword evidence="3" id="KW-1185">Reference proteome</keyword>
<dbReference type="HOGENOM" id="CLU_2457636_0_0_1"/>
<evidence type="ECO:0000256" key="1">
    <source>
        <dbReference type="SAM" id="SignalP"/>
    </source>
</evidence>
<dbReference type="EnsemblMetazoa" id="SMAR013902-RA">
    <property type="protein sequence ID" value="SMAR013902-PA"/>
    <property type="gene ID" value="SMAR013902"/>
</dbReference>
<evidence type="ECO:0000313" key="2">
    <source>
        <dbReference type="EnsemblMetazoa" id="SMAR013902-PA"/>
    </source>
</evidence>
<organism evidence="2 3">
    <name type="scientific">Strigamia maritima</name>
    <name type="common">European centipede</name>
    <name type="synonym">Geophilus maritimus</name>
    <dbReference type="NCBI Taxonomy" id="126957"/>
    <lineage>
        <taxon>Eukaryota</taxon>
        <taxon>Metazoa</taxon>
        <taxon>Ecdysozoa</taxon>
        <taxon>Arthropoda</taxon>
        <taxon>Myriapoda</taxon>
        <taxon>Chilopoda</taxon>
        <taxon>Pleurostigmophora</taxon>
        <taxon>Geophilomorpha</taxon>
        <taxon>Linotaeniidae</taxon>
        <taxon>Strigamia</taxon>
    </lineage>
</organism>
<reference evidence="3" key="1">
    <citation type="submission" date="2011-05" db="EMBL/GenBank/DDBJ databases">
        <authorList>
            <person name="Richards S.R."/>
            <person name="Qu J."/>
            <person name="Jiang H."/>
            <person name="Jhangiani S.N."/>
            <person name="Agravi P."/>
            <person name="Goodspeed R."/>
            <person name="Gross S."/>
            <person name="Mandapat C."/>
            <person name="Jackson L."/>
            <person name="Mathew T."/>
            <person name="Pu L."/>
            <person name="Thornton R."/>
            <person name="Saada N."/>
            <person name="Wilczek-Boney K.B."/>
            <person name="Lee S."/>
            <person name="Kovar C."/>
            <person name="Wu Y."/>
            <person name="Scherer S.E."/>
            <person name="Worley K.C."/>
            <person name="Muzny D.M."/>
            <person name="Gibbs R."/>
        </authorList>
    </citation>
    <scope>NUCLEOTIDE SEQUENCE</scope>
    <source>
        <strain evidence="3">Brora</strain>
    </source>
</reference>